<dbReference type="RefSeq" id="WP_127192438.1">
    <property type="nucleotide sequence ID" value="NZ_RZNY01000009.1"/>
</dbReference>
<evidence type="ECO:0000313" key="3">
    <source>
        <dbReference type="Proteomes" id="UP000279446"/>
    </source>
</evidence>
<evidence type="ECO:0000256" key="1">
    <source>
        <dbReference type="SAM" id="SignalP"/>
    </source>
</evidence>
<dbReference type="Gene3D" id="2.60.40.420">
    <property type="entry name" value="Cupredoxins - blue copper proteins"/>
    <property type="match status" value="1"/>
</dbReference>
<organism evidence="2 3">
    <name type="scientific">Paenibacillus anaericanus</name>
    <dbReference type="NCBI Taxonomy" id="170367"/>
    <lineage>
        <taxon>Bacteria</taxon>
        <taxon>Bacillati</taxon>
        <taxon>Bacillota</taxon>
        <taxon>Bacilli</taxon>
        <taxon>Bacillales</taxon>
        <taxon>Paenibacillaceae</taxon>
        <taxon>Paenibacillus</taxon>
    </lineage>
</organism>
<feature type="chain" id="PRO_5038896676" evidence="1">
    <location>
        <begin position="20"/>
        <end position="125"/>
    </location>
</feature>
<gene>
    <name evidence="2" type="ORF">EJP82_12755</name>
</gene>
<protein>
    <submittedName>
        <fullName evidence="2">Cytochrome C oxidase subunit II</fullName>
    </submittedName>
</protein>
<sequence length="125" mass="13757">MRKTLAFMIGLTFLFIISACNGNGSQASNNTSESNVIPEAELVITATDYKFDQTEYHLKKDVPVKIIFKNEEGNHGLLIPGLKLQMDRQNDTKVITPTKSGKYEISCSIMCGTGHGTMISTIIVE</sequence>
<dbReference type="OrthoDB" id="279535at2"/>
<dbReference type="AlphaFoldDB" id="A0A433Y8X1"/>
<keyword evidence="1" id="KW-0732">Signal</keyword>
<feature type="signal peptide" evidence="1">
    <location>
        <begin position="1"/>
        <end position="19"/>
    </location>
</feature>
<dbReference type="Proteomes" id="UP000279446">
    <property type="component" value="Unassembled WGS sequence"/>
</dbReference>
<dbReference type="InterPro" id="IPR008972">
    <property type="entry name" value="Cupredoxin"/>
</dbReference>
<reference evidence="2 3" key="1">
    <citation type="submission" date="2018-12" db="EMBL/GenBank/DDBJ databases">
        <authorList>
            <person name="Sun L."/>
            <person name="Chen Z."/>
        </authorList>
    </citation>
    <scope>NUCLEOTIDE SEQUENCE [LARGE SCALE GENOMIC DNA]</scope>
    <source>
        <strain evidence="2 3">DSM 15890</strain>
    </source>
</reference>
<keyword evidence="3" id="KW-1185">Reference proteome</keyword>
<evidence type="ECO:0000313" key="2">
    <source>
        <dbReference type="EMBL" id="RUT46335.1"/>
    </source>
</evidence>
<name>A0A433Y8X1_9BACL</name>
<dbReference type="PROSITE" id="PS51257">
    <property type="entry name" value="PROKAR_LIPOPROTEIN"/>
    <property type="match status" value="1"/>
</dbReference>
<comment type="caution">
    <text evidence="2">The sequence shown here is derived from an EMBL/GenBank/DDBJ whole genome shotgun (WGS) entry which is preliminary data.</text>
</comment>
<dbReference type="EMBL" id="RZNY01000009">
    <property type="protein sequence ID" value="RUT46335.1"/>
    <property type="molecule type" value="Genomic_DNA"/>
</dbReference>
<proteinExistence type="predicted"/>
<accession>A0A433Y8X1</accession>
<dbReference type="SUPFAM" id="SSF49503">
    <property type="entry name" value="Cupredoxins"/>
    <property type="match status" value="1"/>
</dbReference>